<keyword evidence="3" id="KW-1185">Reference proteome</keyword>
<evidence type="ECO:0000313" key="2">
    <source>
        <dbReference type="EMBL" id="BAF87935.1"/>
    </source>
</evidence>
<reference evidence="2 3" key="6">
    <citation type="journal article" date="2011" name="Appl. Environ. Microbiol.">
        <title>Involvement of the azorhizobial chromosome partition gene (parA) in the onset of bacteroid differentiation during Sesbania rostrata stem nodule development.</title>
        <authorList>
            <person name="Liu CT."/>
            <person name="Lee KB."/>
            <person name="Wang YS."/>
            <person name="Peng MH."/>
            <person name="Lee KT."/>
            <person name="Suzuki S."/>
            <person name="Suzuki T."/>
            <person name="Oyaizu H."/>
        </authorList>
    </citation>
    <scope>NUCLEOTIDE SEQUENCE [LARGE SCALE GENOMIC DNA]</scope>
    <source>
        <strain evidence="3">ATCC 43989 / DSM 5975 / JCM 20966 / LMG 6465 / NBRC 14845 / NCIMB 13405 / ORS 571</strain>
    </source>
</reference>
<sequence length="196" mass="20698">MAGLGGLAKPRPSAHTSASTPLQGIPMIGPAVLSRMPSGRSACHLLSRLAAACVALCLLAFGAGSAVHAASLEPVEIVTRKGVVMIEVEVARTQEQRATGLMYRKSLPERQGMLFDFKSDQPVYMWMKNTFIPLDMLFIRADGSIARIAENTTPFSEATISSGEPVRAVIEIGGGEARKLGIATGDKVGTQLFSGN</sequence>
<dbReference type="Pfam" id="PF02643">
    <property type="entry name" value="DUF192"/>
    <property type="match status" value="1"/>
</dbReference>
<feature type="region of interest" description="Disordered" evidence="1">
    <location>
        <begin position="1"/>
        <end position="22"/>
    </location>
</feature>
<dbReference type="STRING" id="438753.AZC_1937"/>
<reference evidence="2 3" key="4">
    <citation type="journal article" date="2009" name="Appl. Environ. Microbiol.">
        <title>Comparative genome-wide transcriptional profiling of Azorhizobium caulinodans ORS571 grown under free-living and symbiotic conditions.</title>
        <authorList>
            <person name="Tsukada S."/>
            <person name="Aono T."/>
            <person name="Akiba N."/>
            <person name="Lee KB."/>
            <person name="Liu CT."/>
            <person name="Toyazaki H."/>
            <person name="Oyaizu H."/>
        </authorList>
    </citation>
    <scope>NUCLEOTIDE SEQUENCE [LARGE SCALE GENOMIC DNA]</scope>
    <source>
        <strain evidence="3">ATCC 43989 / DSM 5975 / JCM 20966 / LMG 6465 / NBRC 14845 / NCIMB 13405 / ORS 571</strain>
    </source>
</reference>
<name>A8I2U6_AZOC5</name>
<reference evidence="2 3" key="1">
    <citation type="journal article" date="2007" name="Appl. Environ. Microbiol.">
        <title>Rhizobial factors required for stem nodule maturation and maintenance in Sesbania rostrata-Azorhizobium caulinodans ORS571 symbiosis.</title>
        <authorList>
            <person name="Suzuki S."/>
            <person name="Aono T."/>
            <person name="Lee KB."/>
            <person name="Suzuki T."/>
            <person name="Liu CT."/>
            <person name="Miwa H."/>
            <person name="Wakao S."/>
            <person name="Iki T."/>
            <person name="Oyaizu H."/>
        </authorList>
    </citation>
    <scope>NUCLEOTIDE SEQUENCE [LARGE SCALE GENOMIC DNA]</scope>
    <source>
        <strain evidence="3">ATCC 43989 / DSM 5975 / JCM 20966 / LMG 6465 / NBRC 14845 / NCIMB 13405 / ORS 571</strain>
    </source>
</reference>
<reference evidence="2 3" key="5">
    <citation type="journal article" date="2010" name="Appl. Environ. Microbiol.">
        <title>phrR-like gene praR of Azorhizobium caulinodans ORS571 is essential for symbiosis with Sesbania rostrata and is involved in expression of reb genes.</title>
        <authorList>
            <person name="Akiba N."/>
            <person name="Aono T."/>
            <person name="Toyazaki H."/>
            <person name="Sato S."/>
            <person name="Oyaizu H."/>
        </authorList>
    </citation>
    <scope>NUCLEOTIDE SEQUENCE [LARGE SCALE GENOMIC DNA]</scope>
    <source>
        <strain evidence="3">ATCC 43989 / DSM 5975 / JCM 20966 / LMG 6465 / NBRC 14845 / NCIMB 13405 / ORS 571</strain>
    </source>
</reference>
<dbReference type="HOGENOM" id="CLU_097039_2_1_5"/>
<dbReference type="Proteomes" id="UP000000270">
    <property type="component" value="Chromosome"/>
</dbReference>
<dbReference type="KEGG" id="azc:AZC_1937"/>
<accession>A8I2U6</accession>
<evidence type="ECO:0000256" key="1">
    <source>
        <dbReference type="SAM" id="MobiDB-lite"/>
    </source>
</evidence>
<gene>
    <name evidence="2" type="ordered locus">AZC_1937</name>
</gene>
<proteinExistence type="predicted"/>
<dbReference type="eggNOG" id="COG1430">
    <property type="taxonomic scope" value="Bacteria"/>
</dbReference>
<organism evidence="2 3">
    <name type="scientific">Azorhizobium caulinodans (strain ATCC 43989 / DSM 5975 / JCM 20966 / LMG 6465 / NBRC 14845 / NCIMB 13405 / ORS 571)</name>
    <dbReference type="NCBI Taxonomy" id="438753"/>
    <lineage>
        <taxon>Bacteria</taxon>
        <taxon>Pseudomonadati</taxon>
        <taxon>Pseudomonadota</taxon>
        <taxon>Alphaproteobacteria</taxon>
        <taxon>Hyphomicrobiales</taxon>
        <taxon>Xanthobacteraceae</taxon>
        <taxon>Azorhizobium</taxon>
    </lineage>
</organism>
<evidence type="ECO:0000313" key="3">
    <source>
        <dbReference type="Proteomes" id="UP000000270"/>
    </source>
</evidence>
<dbReference type="InterPro" id="IPR038695">
    <property type="entry name" value="Saro_0823-like_sf"/>
</dbReference>
<dbReference type="EMBL" id="AP009384">
    <property type="protein sequence ID" value="BAF87935.1"/>
    <property type="molecule type" value="Genomic_DNA"/>
</dbReference>
<dbReference type="PANTHER" id="PTHR37953">
    <property type="entry name" value="UPF0127 PROTEIN MJ1496"/>
    <property type="match status" value="1"/>
</dbReference>
<reference evidence="3" key="2">
    <citation type="submission" date="2007-04" db="EMBL/GenBank/DDBJ databases">
        <title>Complete genome sequence of the nitrogen-fixing bacterium Azorhizobium caulinodans ORS571.</title>
        <authorList>
            <person name="Lee K.B."/>
            <person name="Backer P.D."/>
            <person name="Aono T."/>
            <person name="Liu C.T."/>
            <person name="Suzuki S."/>
            <person name="Suzuki T."/>
            <person name="Kaneko T."/>
            <person name="Yamada M."/>
            <person name="Tabata S."/>
            <person name="Kupfer D.M."/>
            <person name="Najar F.Z."/>
            <person name="Wiley G.B."/>
            <person name="Roe B."/>
            <person name="Binnewies T."/>
            <person name="Ussery D."/>
            <person name="Vereecke D."/>
            <person name="Gevers D."/>
            <person name="Holsters M."/>
            <person name="Oyaizu H."/>
        </authorList>
    </citation>
    <scope>NUCLEOTIDE SEQUENCE [LARGE SCALE GENOMIC DNA]</scope>
    <source>
        <strain evidence="3">ATCC 43989 / DSM 5975 / JCM 20966 / LMG 6465 / NBRC 14845 / NCIMB 13405 / ORS 571</strain>
    </source>
</reference>
<protein>
    <submittedName>
        <fullName evidence="2">Uncharacterized conserved protein</fullName>
    </submittedName>
</protein>
<dbReference type="AlphaFoldDB" id="A8I2U6"/>
<reference evidence="2 3" key="3">
    <citation type="journal article" date="2008" name="BMC Genomics">
        <title>The genome of the versatile nitrogen fixer Azorhizobium caulinodans ORS571.</title>
        <authorList>
            <person name="Lee KB."/>
            <person name="Backer P.D."/>
            <person name="Aono T."/>
            <person name="Liu CT."/>
            <person name="Suzuki S."/>
            <person name="Suzuki T."/>
            <person name="Kaneko T."/>
            <person name="Yamada M."/>
            <person name="Tabata S."/>
            <person name="Kupfer D.M."/>
            <person name="Najar F.Z."/>
            <person name="Wiley G.B."/>
            <person name="Roe B."/>
            <person name="Binnewies T.T."/>
            <person name="Ussery D.W."/>
            <person name="D'Haeze W."/>
            <person name="Herder J.D."/>
            <person name="Gevers D."/>
            <person name="Vereecke D."/>
            <person name="Holsters M."/>
            <person name="Oyaizu H."/>
        </authorList>
    </citation>
    <scope>NUCLEOTIDE SEQUENCE [LARGE SCALE GENOMIC DNA]</scope>
    <source>
        <strain evidence="3">ATCC 43989 / DSM 5975 / JCM 20966 / LMG 6465 / NBRC 14845 / NCIMB 13405 / ORS 571</strain>
    </source>
</reference>
<dbReference type="PANTHER" id="PTHR37953:SF1">
    <property type="entry name" value="UPF0127 PROTEIN MJ1496"/>
    <property type="match status" value="1"/>
</dbReference>
<dbReference type="InterPro" id="IPR003795">
    <property type="entry name" value="DUF192"/>
</dbReference>
<dbReference type="Gene3D" id="2.60.120.1140">
    <property type="entry name" value="Protein of unknown function DUF192"/>
    <property type="match status" value="1"/>
</dbReference>